<comment type="similarity">
    <text evidence="2">Belongs to the XPF family.</text>
</comment>
<evidence type="ECO:0000256" key="6">
    <source>
        <dbReference type="ARBA" id="ARBA00022801"/>
    </source>
</evidence>
<keyword evidence="4" id="KW-0255">Endonuclease</keyword>
<organism evidence="11 12">
    <name type="scientific">Cryptosporidium canis</name>
    <dbReference type="NCBI Taxonomy" id="195482"/>
    <lineage>
        <taxon>Eukaryota</taxon>
        <taxon>Sar</taxon>
        <taxon>Alveolata</taxon>
        <taxon>Apicomplexa</taxon>
        <taxon>Conoidasida</taxon>
        <taxon>Coccidia</taxon>
        <taxon>Eucoccidiorida</taxon>
        <taxon>Eimeriorina</taxon>
        <taxon>Cryptosporidiidae</taxon>
        <taxon>Cryptosporidium</taxon>
    </lineage>
</organism>
<dbReference type="SMART" id="SM00891">
    <property type="entry name" value="ERCC4"/>
    <property type="match status" value="1"/>
</dbReference>
<dbReference type="PANTHER" id="PTHR10150:SF0">
    <property type="entry name" value="DNA REPAIR ENDONUCLEASE XPF"/>
    <property type="match status" value="1"/>
</dbReference>
<dbReference type="SUPFAM" id="SSF47781">
    <property type="entry name" value="RuvA domain 2-like"/>
    <property type="match status" value="1"/>
</dbReference>
<dbReference type="InterPro" id="IPR006166">
    <property type="entry name" value="ERCC4_domain"/>
</dbReference>
<evidence type="ECO:0000256" key="9">
    <source>
        <dbReference type="ARBA" id="ARBA00023242"/>
    </source>
</evidence>
<evidence type="ECO:0000256" key="7">
    <source>
        <dbReference type="ARBA" id="ARBA00023125"/>
    </source>
</evidence>
<evidence type="ECO:0000256" key="1">
    <source>
        <dbReference type="ARBA" id="ARBA00004123"/>
    </source>
</evidence>
<keyword evidence="7" id="KW-0238">DNA-binding</keyword>
<keyword evidence="5" id="KW-0227">DNA damage</keyword>
<dbReference type="SUPFAM" id="SSF52980">
    <property type="entry name" value="Restriction endonuclease-like"/>
    <property type="match status" value="1"/>
</dbReference>
<reference evidence="11" key="1">
    <citation type="submission" date="2022-10" db="EMBL/GenBank/DDBJ databases">
        <title>Adaptive evolution leads to modifications in subtelomeric GC content in a zoonotic Cryptosporidium species.</title>
        <authorList>
            <person name="Li J."/>
            <person name="Feng Y."/>
            <person name="Xiao L."/>
        </authorList>
    </citation>
    <scope>NUCLEOTIDE SEQUENCE</scope>
    <source>
        <strain evidence="11">25894</strain>
    </source>
</reference>
<keyword evidence="8" id="KW-0234">DNA repair</keyword>
<dbReference type="Gene3D" id="3.40.50.10130">
    <property type="match status" value="1"/>
</dbReference>
<dbReference type="InterPro" id="IPR010994">
    <property type="entry name" value="RuvA_2-like"/>
</dbReference>
<keyword evidence="9" id="KW-0539">Nucleus</keyword>
<gene>
    <name evidence="11" type="ORF">OJ252_2386</name>
</gene>
<dbReference type="Proteomes" id="UP001071777">
    <property type="component" value="Unassembled WGS sequence"/>
</dbReference>
<evidence type="ECO:0000256" key="5">
    <source>
        <dbReference type="ARBA" id="ARBA00022763"/>
    </source>
</evidence>
<comment type="subcellular location">
    <subcellularLocation>
        <location evidence="1">Nucleus</location>
    </subcellularLocation>
</comment>
<keyword evidence="12" id="KW-1185">Reference proteome</keyword>
<evidence type="ECO:0000313" key="11">
    <source>
        <dbReference type="EMBL" id="KAJ1608925.1"/>
    </source>
</evidence>
<evidence type="ECO:0000256" key="2">
    <source>
        <dbReference type="ARBA" id="ARBA00010015"/>
    </source>
</evidence>
<evidence type="ECO:0000256" key="8">
    <source>
        <dbReference type="ARBA" id="ARBA00023204"/>
    </source>
</evidence>
<dbReference type="InterPro" id="IPR011335">
    <property type="entry name" value="Restrct_endonuc-II-like"/>
</dbReference>
<protein>
    <submittedName>
        <fullName evidence="11">RAD1 and NH2 terminal ERCC4-like helicase domain</fullName>
    </submittedName>
</protein>
<sequence length="977" mass="112045">MDLKMQLLPFQQSIQNDIHNNKSCLIVLSKGLGTFHAIYNYLSTLEISTGNIIIILNLSLPEIESFKLFALSMDYKQNHGNPTETIDNSTILSKKLIIINSGVNLSRRKEFYHRGGIFIVTSRILLTDLLSERLEISSIKGMVVFNAESLNLRNWNDAFILQLYKSKHPNGFIKGISQRPEILNQGYFGPGVAMRYLGTVDLFLYPRTHISVNDSLKYSRGIKVIEKAVRATENFYEIQKCIQILIEKGLHEIFKLDPNIELNLCELLYYSPKKLKNKIDSITQNLWCKMTSRLHQIAKDIVSMRSLLDLLYLLDAVEFFFYLEYIRSSKLIDPSWILTTEFESLYKASRSRIFKVNNGKGKSNDQLECPFSLCLEVNPIHIQLFDVILNLGKELTKEEISTLIQENSSSICTSIGKNINDQTPNQVICEEFDENENDDDKSGDSRCNEQNVEIYSKVLDCNIIPTQQLPEYRVLLVVPDDLCLNIIEIEQLLLNGPQYFSTMKLTEILQNIETGLSPPQSNIISKAIPFFGIPACSDSNQKSNSLHQLRLIFSKLIKCSSDNQHTYSFKDTVIHSINNKSIPERNYLDEIIENNGINPKIIISYSNANIQGKFWNAISSYSPHLIVMLDPEISIIREIELYAAIFGEKSKITLKVILLTIQNSIRHERFLDAIKNEEISWESLERHKKTLVVPLSDFTENEIFTKLSFSSINQDKPEHENGFQRVIVDIREFRSSLPYQLFCKGVKVIPMTLEIGDYVISRDVCIERKSLQDLINSLNNGRLFTQLQWISRHYSVPVILIELNQLTEQLNHHGKQHNFTPIKSNSLDIYTKLILLVRHIPNIKFVWSSNSSFSSLIILRIKNNREQPNLQVASAINTGILDINYNDITVDEYKKTVKKGKKRKFTSDASKSSYYATTFLMHLPGINSKNIKIITSQFCSIKEIFNASLETLTYHLGVSNGTSLFRTLHEDCSEIYV</sequence>
<keyword evidence="3" id="KW-0540">Nuclease</keyword>
<keyword evidence="6" id="KW-0378">Hydrolase</keyword>
<evidence type="ECO:0000259" key="10">
    <source>
        <dbReference type="SMART" id="SM00891"/>
    </source>
</evidence>
<dbReference type="Pfam" id="PF02732">
    <property type="entry name" value="ERCC4"/>
    <property type="match status" value="1"/>
</dbReference>
<evidence type="ECO:0000313" key="12">
    <source>
        <dbReference type="Proteomes" id="UP001071777"/>
    </source>
</evidence>
<dbReference type="PANTHER" id="PTHR10150">
    <property type="entry name" value="DNA REPAIR ENDONUCLEASE XPF"/>
    <property type="match status" value="1"/>
</dbReference>
<dbReference type="EMBL" id="JAPCXB010000089">
    <property type="protein sequence ID" value="KAJ1608925.1"/>
    <property type="molecule type" value="Genomic_DNA"/>
</dbReference>
<feature type="domain" description="ERCC4" evidence="10">
    <location>
        <begin position="725"/>
        <end position="805"/>
    </location>
</feature>
<evidence type="ECO:0000256" key="3">
    <source>
        <dbReference type="ARBA" id="ARBA00022722"/>
    </source>
</evidence>
<dbReference type="InterPro" id="IPR047520">
    <property type="entry name" value="XPF_nuclease"/>
</dbReference>
<evidence type="ECO:0000256" key="4">
    <source>
        <dbReference type="ARBA" id="ARBA00022759"/>
    </source>
</evidence>
<accession>A0ABQ8P5E9</accession>
<proteinExistence type="inferred from homology"/>
<comment type="caution">
    <text evidence="11">The sequence shown here is derived from an EMBL/GenBank/DDBJ whole genome shotgun (WGS) entry which is preliminary data.</text>
</comment>
<dbReference type="CDD" id="cd20078">
    <property type="entry name" value="XPF_nuclease_XPF_euk"/>
    <property type="match status" value="1"/>
</dbReference>
<name>A0ABQ8P5E9_9CRYT</name>
<dbReference type="Gene3D" id="1.10.150.20">
    <property type="entry name" value="5' to 3' exonuclease, C-terminal subdomain"/>
    <property type="match status" value="1"/>
</dbReference>